<evidence type="ECO:0000313" key="1">
    <source>
        <dbReference type="EMBL" id="KAF2462724.1"/>
    </source>
</evidence>
<accession>A0ACB6Q7A2</accession>
<evidence type="ECO:0000313" key="2">
    <source>
        <dbReference type="Proteomes" id="UP000799755"/>
    </source>
</evidence>
<sequence>MTVRWINYLFTNYIIQLNQHKPEIAGPIVYRKFLFLIAFYKTGKDTEISHFDWTVSVNATDASSFSLDLSASQTFYFWLSDPNNNTNPYNFTSCYFNITSPSSLSPTSSTVANTLSLTSVQTWSPSAFLTPTVTTTTQKTGGSEKSQGQAKEMGLGVGLGVGIPIFILLAICTGFAIKYLRKIMKDKSRVTWGTHIVNRVGVELPDNVRKHELPVGYGQ</sequence>
<gene>
    <name evidence="1" type="ORF">BDR25DRAFT_363566</name>
</gene>
<keyword evidence="2" id="KW-1185">Reference proteome</keyword>
<organism evidence="1 2">
    <name type="scientific">Lindgomyces ingoldianus</name>
    <dbReference type="NCBI Taxonomy" id="673940"/>
    <lineage>
        <taxon>Eukaryota</taxon>
        <taxon>Fungi</taxon>
        <taxon>Dikarya</taxon>
        <taxon>Ascomycota</taxon>
        <taxon>Pezizomycotina</taxon>
        <taxon>Dothideomycetes</taxon>
        <taxon>Pleosporomycetidae</taxon>
        <taxon>Pleosporales</taxon>
        <taxon>Lindgomycetaceae</taxon>
        <taxon>Lindgomyces</taxon>
    </lineage>
</organism>
<dbReference type="Proteomes" id="UP000799755">
    <property type="component" value="Unassembled WGS sequence"/>
</dbReference>
<protein>
    <submittedName>
        <fullName evidence="1">Uncharacterized protein</fullName>
    </submittedName>
</protein>
<name>A0ACB6Q7A2_9PLEO</name>
<proteinExistence type="predicted"/>
<comment type="caution">
    <text evidence="1">The sequence shown here is derived from an EMBL/GenBank/DDBJ whole genome shotgun (WGS) entry which is preliminary data.</text>
</comment>
<reference evidence="1" key="1">
    <citation type="journal article" date="2020" name="Stud. Mycol.">
        <title>101 Dothideomycetes genomes: a test case for predicting lifestyles and emergence of pathogens.</title>
        <authorList>
            <person name="Haridas S."/>
            <person name="Albert R."/>
            <person name="Binder M."/>
            <person name="Bloem J."/>
            <person name="Labutti K."/>
            <person name="Salamov A."/>
            <person name="Andreopoulos B."/>
            <person name="Baker S."/>
            <person name="Barry K."/>
            <person name="Bills G."/>
            <person name="Bluhm B."/>
            <person name="Cannon C."/>
            <person name="Castanera R."/>
            <person name="Culley D."/>
            <person name="Daum C."/>
            <person name="Ezra D."/>
            <person name="Gonzalez J."/>
            <person name="Henrissat B."/>
            <person name="Kuo A."/>
            <person name="Liang C."/>
            <person name="Lipzen A."/>
            <person name="Lutzoni F."/>
            <person name="Magnuson J."/>
            <person name="Mondo S."/>
            <person name="Nolan M."/>
            <person name="Ohm R."/>
            <person name="Pangilinan J."/>
            <person name="Park H.-J."/>
            <person name="Ramirez L."/>
            <person name="Alfaro M."/>
            <person name="Sun H."/>
            <person name="Tritt A."/>
            <person name="Yoshinaga Y."/>
            <person name="Zwiers L.-H."/>
            <person name="Turgeon B."/>
            <person name="Goodwin S."/>
            <person name="Spatafora J."/>
            <person name="Crous P."/>
            <person name="Grigoriev I."/>
        </authorList>
    </citation>
    <scope>NUCLEOTIDE SEQUENCE</scope>
    <source>
        <strain evidence="1">ATCC 200398</strain>
    </source>
</reference>
<dbReference type="EMBL" id="MU003563">
    <property type="protein sequence ID" value="KAF2462724.1"/>
    <property type="molecule type" value="Genomic_DNA"/>
</dbReference>